<keyword evidence="2" id="KW-1185">Reference proteome</keyword>
<evidence type="ECO:0000313" key="2">
    <source>
        <dbReference type="Proteomes" id="UP001235030"/>
    </source>
</evidence>
<name>A0ABY9Q013_9FIRM</name>
<reference evidence="1 2" key="1">
    <citation type="submission" date="2022-07" db="EMBL/GenBank/DDBJ databases">
        <title>Genome sequence of Terrisporobacter mayombei DSM6539.</title>
        <authorList>
            <person name="Boeer T."/>
            <person name="Bengelsdorf F.R."/>
            <person name="Daniel R."/>
            <person name="Poehlein A."/>
        </authorList>
    </citation>
    <scope>NUCLEOTIDE SEQUENCE [LARGE SCALE GENOMIC DNA]</scope>
    <source>
        <strain evidence="1 2">DSM 6539</strain>
    </source>
</reference>
<gene>
    <name evidence="1" type="ORF">TEMA_15780</name>
</gene>
<dbReference type="Proteomes" id="UP001235030">
    <property type="component" value="Chromosome"/>
</dbReference>
<protein>
    <submittedName>
        <fullName evidence="1">Uncharacterized protein</fullName>
    </submittedName>
</protein>
<proteinExistence type="predicted"/>
<dbReference type="EMBL" id="CP101637">
    <property type="protein sequence ID" value="WMT81242.1"/>
    <property type="molecule type" value="Genomic_DNA"/>
</dbReference>
<accession>A0ABY9Q013</accession>
<evidence type="ECO:0000313" key="1">
    <source>
        <dbReference type="EMBL" id="WMT81242.1"/>
    </source>
</evidence>
<sequence length="69" mass="8231">MEEIIKNRFDEMMLYCTMQLVEKLNNKEIAISCMDISDDIKRELELEKLKIYTNEKTELSDIHEVLSMS</sequence>
<dbReference type="RefSeq" id="WP_228103413.1">
    <property type="nucleotide sequence ID" value="NZ_CP101637.1"/>
</dbReference>
<organism evidence="1 2">
    <name type="scientific">Terrisporobacter mayombei</name>
    <dbReference type="NCBI Taxonomy" id="1541"/>
    <lineage>
        <taxon>Bacteria</taxon>
        <taxon>Bacillati</taxon>
        <taxon>Bacillota</taxon>
        <taxon>Clostridia</taxon>
        <taxon>Peptostreptococcales</taxon>
        <taxon>Peptostreptococcaceae</taxon>
        <taxon>Terrisporobacter</taxon>
    </lineage>
</organism>